<evidence type="ECO:0000313" key="2">
    <source>
        <dbReference type="Proteomes" id="UP000478052"/>
    </source>
</evidence>
<dbReference type="Proteomes" id="UP000478052">
    <property type="component" value="Unassembled WGS sequence"/>
</dbReference>
<gene>
    <name evidence="1" type="ORF">FWK35_00000466</name>
</gene>
<evidence type="ECO:0000313" key="1">
    <source>
        <dbReference type="EMBL" id="KAF0773926.1"/>
    </source>
</evidence>
<proteinExistence type="predicted"/>
<accession>A0A6G0ZQS8</accession>
<comment type="caution">
    <text evidence="1">The sequence shown here is derived from an EMBL/GenBank/DDBJ whole genome shotgun (WGS) entry which is preliminary data.</text>
</comment>
<sequence length="101" mass="12160">LIKFFRTYFFSFSITYSKKELIIFITLKFQKDSVFKHKNKKHIVVKSIHSKLKSGKVGTALLYIRCRVDHYYILYKSIKFESNDSYHWIRKTILNEDDLSA</sequence>
<keyword evidence="2" id="KW-1185">Reference proteome</keyword>
<name>A0A6G0ZQS8_APHCR</name>
<organism evidence="1 2">
    <name type="scientific">Aphis craccivora</name>
    <name type="common">Cowpea aphid</name>
    <dbReference type="NCBI Taxonomy" id="307492"/>
    <lineage>
        <taxon>Eukaryota</taxon>
        <taxon>Metazoa</taxon>
        <taxon>Ecdysozoa</taxon>
        <taxon>Arthropoda</taxon>
        <taxon>Hexapoda</taxon>
        <taxon>Insecta</taxon>
        <taxon>Pterygota</taxon>
        <taxon>Neoptera</taxon>
        <taxon>Paraneoptera</taxon>
        <taxon>Hemiptera</taxon>
        <taxon>Sternorrhyncha</taxon>
        <taxon>Aphidomorpha</taxon>
        <taxon>Aphidoidea</taxon>
        <taxon>Aphididae</taxon>
        <taxon>Aphidini</taxon>
        <taxon>Aphis</taxon>
        <taxon>Aphis</taxon>
    </lineage>
</organism>
<feature type="non-terminal residue" evidence="1">
    <location>
        <position position="1"/>
    </location>
</feature>
<dbReference type="EMBL" id="VUJU01000019">
    <property type="protein sequence ID" value="KAF0773926.1"/>
    <property type="molecule type" value="Genomic_DNA"/>
</dbReference>
<reference evidence="1 2" key="1">
    <citation type="submission" date="2019-08" db="EMBL/GenBank/DDBJ databases">
        <title>Whole genome of Aphis craccivora.</title>
        <authorList>
            <person name="Voronova N.V."/>
            <person name="Shulinski R.S."/>
            <person name="Bandarenka Y.V."/>
            <person name="Zhorov D.G."/>
            <person name="Warner D."/>
        </authorList>
    </citation>
    <scope>NUCLEOTIDE SEQUENCE [LARGE SCALE GENOMIC DNA]</scope>
    <source>
        <strain evidence="1">180601</strain>
        <tissue evidence="1">Whole Body</tissue>
    </source>
</reference>
<protein>
    <submittedName>
        <fullName evidence="1">Uncharacterized protein</fullName>
    </submittedName>
</protein>
<dbReference type="AlphaFoldDB" id="A0A6G0ZQS8"/>